<organism evidence="1 2">
    <name type="scientific">Parachaetomium inaequale</name>
    <dbReference type="NCBI Taxonomy" id="2588326"/>
    <lineage>
        <taxon>Eukaryota</taxon>
        <taxon>Fungi</taxon>
        <taxon>Dikarya</taxon>
        <taxon>Ascomycota</taxon>
        <taxon>Pezizomycotina</taxon>
        <taxon>Sordariomycetes</taxon>
        <taxon>Sordariomycetidae</taxon>
        <taxon>Sordariales</taxon>
        <taxon>Chaetomiaceae</taxon>
        <taxon>Parachaetomium</taxon>
    </lineage>
</organism>
<comment type="caution">
    <text evidence="1">The sequence shown here is derived from an EMBL/GenBank/DDBJ whole genome shotgun (WGS) entry which is preliminary data.</text>
</comment>
<dbReference type="EMBL" id="MU854507">
    <property type="protein sequence ID" value="KAK4033852.1"/>
    <property type="molecule type" value="Genomic_DNA"/>
</dbReference>
<proteinExistence type="predicted"/>
<evidence type="ECO:0000313" key="2">
    <source>
        <dbReference type="Proteomes" id="UP001303115"/>
    </source>
</evidence>
<name>A0AAN6SNI3_9PEZI</name>
<sequence>MCHAKIWDLHCGHSRVVHTFCPEAFFDVRTGLSVPCGSTTKTYSDDANDPDAFCPRPLCRYKGRGWWCCKCQERNLATQTPYCLHRPAPIFFAGSRKDLMPPEGSVCHHWRCEGCADDRRQ</sequence>
<protein>
    <submittedName>
        <fullName evidence="1">Uncharacterized protein</fullName>
    </submittedName>
</protein>
<accession>A0AAN6SNI3</accession>
<dbReference type="Proteomes" id="UP001303115">
    <property type="component" value="Unassembled WGS sequence"/>
</dbReference>
<reference evidence="2" key="1">
    <citation type="journal article" date="2023" name="Mol. Phylogenet. Evol.">
        <title>Genome-scale phylogeny and comparative genomics of the fungal order Sordariales.</title>
        <authorList>
            <person name="Hensen N."/>
            <person name="Bonometti L."/>
            <person name="Westerberg I."/>
            <person name="Brannstrom I.O."/>
            <person name="Guillou S."/>
            <person name="Cros-Aarteil S."/>
            <person name="Calhoun S."/>
            <person name="Haridas S."/>
            <person name="Kuo A."/>
            <person name="Mondo S."/>
            <person name="Pangilinan J."/>
            <person name="Riley R."/>
            <person name="LaButti K."/>
            <person name="Andreopoulos B."/>
            <person name="Lipzen A."/>
            <person name="Chen C."/>
            <person name="Yan M."/>
            <person name="Daum C."/>
            <person name="Ng V."/>
            <person name="Clum A."/>
            <person name="Steindorff A."/>
            <person name="Ohm R.A."/>
            <person name="Martin F."/>
            <person name="Silar P."/>
            <person name="Natvig D.O."/>
            <person name="Lalanne C."/>
            <person name="Gautier V."/>
            <person name="Ament-Velasquez S.L."/>
            <person name="Kruys A."/>
            <person name="Hutchinson M.I."/>
            <person name="Powell A.J."/>
            <person name="Barry K."/>
            <person name="Miller A.N."/>
            <person name="Grigoriev I.V."/>
            <person name="Debuchy R."/>
            <person name="Gladieux P."/>
            <person name="Hiltunen Thoren M."/>
            <person name="Johannesson H."/>
        </authorList>
    </citation>
    <scope>NUCLEOTIDE SEQUENCE [LARGE SCALE GENOMIC DNA]</scope>
    <source>
        <strain evidence="2">CBS 284.82</strain>
    </source>
</reference>
<evidence type="ECO:0000313" key="1">
    <source>
        <dbReference type="EMBL" id="KAK4033852.1"/>
    </source>
</evidence>
<dbReference type="AlphaFoldDB" id="A0AAN6SNI3"/>
<keyword evidence="2" id="KW-1185">Reference proteome</keyword>
<gene>
    <name evidence="1" type="ORF">C8A01DRAFT_19279</name>
</gene>